<dbReference type="KEGG" id="psoj:PHYSODRAFT_305218"/>
<reference evidence="1 2" key="1">
    <citation type="journal article" date="2006" name="Science">
        <title>Phytophthora genome sequences uncover evolutionary origins and mechanisms of pathogenesis.</title>
        <authorList>
            <person name="Tyler B.M."/>
            <person name="Tripathy S."/>
            <person name="Zhang X."/>
            <person name="Dehal P."/>
            <person name="Jiang R.H."/>
            <person name="Aerts A."/>
            <person name="Arredondo F.D."/>
            <person name="Baxter L."/>
            <person name="Bensasson D."/>
            <person name="Beynon J.L."/>
            <person name="Chapman J."/>
            <person name="Damasceno C.M."/>
            <person name="Dorrance A.E."/>
            <person name="Dou D."/>
            <person name="Dickerman A.W."/>
            <person name="Dubchak I.L."/>
            <person name="Garbelotto M."/>
            <person name="Gijzen M."/>
            <person name="Gordon S.G."/>
            <person name="Govers F."/>
            <person name="Grunwald N.J."/>
            <person name="Huang W."/>
            <person name="Ivors K.L."/>
            <person name="Jones R.W."/>
            <person name="Kamoun S."/>
            <person name="Krampis K."/>
            <person name="Lamour K.H."/>
            <person name="Lee M.K."/>
            <person name="McDonald W.H."/>
            <person name="Medina M."/>
            <person name="Meijer H.J."/>
            <person name="Nordberg E.K."/>
            <person name="Maclean D.J."/>
            <person name="Ospina-Giraldo M.D."/>
            <person name="Morris P.F."/>
            <person name="Phuntumart V."/>
            <person name="Putnam N.H."/>
            <person name="Rash S."/>
            <person name="Rose J.K."/>
            <person name="Sakihama Y."/>
            <person name="Salamov A.A."/>
            <person name="Savidor A."/>
            <person name="Scheuring C.F."/>
            <person name="Smith B.M."/>
            <person name="Sobral B.W."/>
            <person name="Terry A."/>
            <person name="Torto-Alalibo T.A."/>
            <person name="Win J."/>
            <person name="Xu Z."/>
            <person name="Zhang H."/>
            <person name="Grigoriev I.V."/>
            <person name="Rokhsar D.S."/>
            <person name="Boore J.L."/>
        </authorList>
    </citation>
    <scope>NUCLEOTIDE SEQUENCE [LARGE SCALE GENOMIC DNA]</scope>
    <source>
        <strain evidence="1 2">P6497</strain>
    </source>
</reference>
<keyword evidence="2" id="KW-1185">Reference proteome</keyword>
<gene>
    <name evidence="1" type="ORF">PHYSODRAFT_305218</name>
</gene>
<name>G5A2F2_PHYSP</name>
<protein>
    <submittedName>
        <fullName evidence="1">Uncharacterized protein</fullName>
    </submittedName>
</protein>
<dbReference type="InterPro" id="IPR029058">
    <property type="entry name" value="AB_hydrolase_fold"/>
</dbReference>
<proteinExistence type="predicted"/>
<evidence type="ECO:0000313" key="2">
    <source>
        <dbReference type="Proteomes" id="UP000002640"/>
    </source>
</evidence>
<dbReference type="InParanoid" id="G5A2F2"/>
<dbReference type="RefSeq" id="XP_009534704.1">
    <property type="nucleotide sequence ID" value="XM_009536409.1"/>
</dbReference>
<dbReference type="Proteomes" id="UP000002640">
    <property type="component" value="Unassembled WGS sequence"/>
</dbReference>
<dbReference type="OMA" id="IAWAKND"/>
<accession>G5A2F2</accession>
<dbReference type="SUPFAM" id="SSF53474">
    <property type="entry name" value="alpha/beta-Hydrolases"/>
    <property type="match status" value="1"/>
</dbReference>
<evidence type="ECO:0000313" key="1">
    <source>
        <dbReference type="EMBL" id="EGZ09843.1"/>
    </source>
</evidence>
<organism evidence="1 2">
    <name type="scientific">Phytophthora sojae (strain P6497)</name>
    <name type="common">Soybean stem and root rot agent</name>
    <name type="synonym">Phytophthora megasperma f. sp. glycines</name>
    <dbReference type="NCBI Taxonomy" id="1094619"/>
    <lineage>
        <taxon>Eukaryota</taxon>
        <taxon>Sar</taxon>
        <taxon>Stramenopiles</taxon>
        <taxon>Oomycota</taxon>
        <taxon>Peronosporomycetes</taxon>
        <taxon>Peronosporales</taxon>
        <taxon>Peronosporaceae</taxon>
        <taxon>Phytophthora</taxon>
    </lineage>
</organism>
<dbReference type="GeneID" id="20642525"/>
<sequence length="175" mass="18939">MAALNATGTESKSVAKEALAIRGLALIAPAGCVPHQSLHLGAISLMLKLLKSGNSWAVSAATHVTKFVYTKVLRFPSSDSSADPFVSAVVRAGTTNFDLIRDQAKLLERLRLPTFIAWAKDDEHIQPEIPTELCKLCSVGPRLEFSGHNLQKTRADQIATAMTKWIDDVITKTSV</sequence>
<dbReference type="AlphaFoldDB" id="G5A2F2"/>
<dbReference type="EMBL" id="JH159159">
    <property type="protein sequence ID" value="EGZ09843.1"/>
    <property type="molecule type" value="Genomic_DNA"/>
</dbReference>
<dbReference type="Gene3D" id="3.40.50.1820">
    <property type="entry name" value="alpha/beta hydrolase"/>
    <property type="match status" value="1"/>
</dbReference>